<name>A0A1C4WTW8_9ACTN</name>
<accession>A0A1C4WTW8</accession>
<protein>
    <submittedName>
        <fullName evidence="1">Uncharacterized protein</fullName>
    </submittedName>
</protein>
<dbReference type="STRING" id="262898.GA0070564_102500"/>
<evidence type="ECO:0000313" key="2">
    <source>
        <dbReference type="Proteomes" id="UP000199504"/>
    </source>
</evidence>
<dbReference type="EMBL" id="FMCX01000002">
    <property type="protein sequence ID" value="SCE99593.1"/>
    <property type="molecule type" value="Genomic_DNA"/>
</dbReference>
<keyword evidence="2" id="KW-1185">Reference proteome</keyword>
<proteinExistence type="predicted"/>
<dbReference type="AlphaFoldDB" id="A0A1C4WTW8"/>
<sequence>MLVAARRIESDADQVRYEFGFDHAFDRILRIDRHTLGASVEDGVFDSAASAITAKIFRSWQSGGDYPLQISFAS</sequence>
<reference evidence="2" key="1">
    <citation type="submission" date="2016-06" db="EMBL/GenBank/DDBJ databases">
        <authorList>
            <person name="Varghese N."/>
            <person name="Submissions Spin"/>
        </authorList>
    </citation>
    <scope>NUCLEOTIDE SEQUENCE [LARGE SCALE GENOMIC DNA]</scope>
    <source>
        <strain evidence="2">DSM 44830</strain>
    </source>
</reference>
<organism evidence="1 2">
    <name type="scientific">Micromonospora mirobrigensis</name>
    <dbReference type="NCBI Taxonomy" id="262898"/>
    <lineage>
        <taxon>Bacteria</taxon>
        <taxon>Bacillati</taxon>
        <taxon>Actinomycetota</taxon>
        <taxon>Actinomycetes</taxon>
        <taxon>Micromonosporales</taxon>
        <taxon>Micromonosporaceae</taxon>
        <taxon>Micromonospora</taxon>
    </lineage>
</organism>
<gene>
    <name evidence="1" type="ORF">GA0070564_102500</name>
</gene>
<dbReference type="Proteomes" id="UP000199504">
    <property type="component" value="Unassembled WGS sequence"/>
</dbReference>
<evidence type="ECO:0000313" key="1">
    <source>
        <dbReference type="EMBL" id="SCE99593.1"/>
    </source>
</evidence>